<comment type="caution">
    <text evidence="1">The sequence shown here is derived from an EMBL/GenBank/DDBJ whole genome shotgun (WGS) entry which is preliminary data.</text>
</comment>
<proteinExistence type="predicted"/>
<name>A0A397SM76_9GLOM</name>
<reference evidence="1 2" key="1">
    <citation type="submission" date="2018-06" db="EMBL/GenBank/DDBJ databases">
        <title>Comparative genomics reveals the genomic features of Rhizophagus irregularis, R. cerebriforme, R. diaphanum and Gigaspora rosea, and their symbiotic lifestyle signature.</title>
        <authorList>
            <person name="Morin E."/>
            <person name="San Clemente H."/>
            <person name="Chen E.C.H."/>
            <person name="De La Providencia I."/>
            <person name="Hainaut M."/>
            <person name="Kuo A."/>
            <person name="Kohler A."/>
            <person name="Murat C."/>
            <person name="Tang N."/>
            <person name="Roy S."/>
            <person name="Loubradou J."/>
            <person name="Henrissat B."/>
            <person name="Grigoriev I.V."/>
            <person name="Corradi N."/>
            <person name="Roux C."/>
            <person name="Martin F.M."/>
        </authorList>
    </citation>
    <scope>NUCLEOTIDE SEQUENCE [LARGE SCALE GENOMIC DNA]</scope>
    <source>
        <strain evidence="1 2">DAOM 227022</strain>
    </source>
</reference>
<dbReference type="SUPFAM" id="SSF52047">
    <property type="entry name" value="RNI-like"/>
    <property type="match status" value="1"/>
</dbReference>
<dbReference type="OrthoDB" id="550575at2759"/>
<organism evidence="1 2">
    <name type="scientific">Glomus cerebriforme</name>
    <dbReference type="NCBI Taxonomy" id="658196"/>
    <lineage>
        <taxon>Eukaryota</taxon>
        <taxon>Fungi</taxon>
        <taxon>Fungi incertae sedis</taxon>
        <taxon>Mucoromycota</taxon>
        <taxon>Glomeromycotina</taxon>
        <taxon>Glomeromycetes</taxon>
        <taxon>Glomerales</taxon>
        <taxon>Glomeraceae</taxon>
        <taxon>Glomus</taxon>
    </lineage>
</organism>
<dbReference type="STRING" id="658196.A0A397SM76"/>
<gene>
    <name evidence="1" type="ORF">C1645_828769</name>
</gene>
<accession>A0A397SM76</accession>
<evidence type="ECO:0008006" key="3">
    <source>
        <dbReference type="Google" id="ProtNLM"/>
    </source>
</evidence>
<evidence type="ECO:0000313" key="1">
    <source>
        <dbReference type="EMBL" id="RIA86772.1"/>
    </source>
</evidence>
<dbReference type="EMBL" id="QKYT01000345">
    <property type="protein sequence ID" value="RIA86772.1"/>
    <property type="molecule type" value="Genomic_DNA"/>
</dbReference>
<keyword evidence="2" id="KW-1185">Reference proteome</keyword>
<dbReference type="Proteomes" id="UP000265703">
    <property type="component" value="Unassembled WGS sequence"/>
</dbReference>
<sequence length="481" mass="56692">MSFQLTFDCLKEIFEFLEKDKATLFSCLLVNRIWCGISVIILWRQICDIPKSIDTLIACLPNESKDLLLKNGFIISTPTSKLPLFNYPSFCKILPISCVIKRQRKFRSNCHKTSLLTREILKMFMKQNSSLKELIYDIDYYEYKVINCSGAKKVPNYINFLDFPGARDYLKNISRLFCCSNTYPGFFYRLSQICHNIQLLNIEYENSFPIGLYDLINSQNNLKYFSLERRYGQYDEYNKNYTKIVSSLTNHSDTLKTLYLHGKENYGSLSFITKFTNLQELDLSLEYENVDYFKELQYHTFPHLVSLHFNCPKVEILINFLKNNGKTLNNFYVEEYDVSLYLAIAKYCSNLKLLDIVIDEGESLKAIFTNCIQLESMLVELNYSGKELLEIVARYSPENFHKLKLTNYRTELLPEDYESFFTSWKDRIPLKSISFEIIDFMSYSSEETEEIMKKYKSLGVIKDFNCISYRYMNISSFLTKK</sequence>
<dbReference type="AlphaFoldDB" id="A0A397SM76"/>
<protein>
    <recommendedName>
        <fullName evidence="3">F-box domain-containing protein</fullName>
    </recommendedName>
</protein>
<evidence type="ECO:0000313" key="2">
    <source>
        <dbReference type="Proteomes" id="UP000265703"/>
    </source>
</evidence>
<dbReference type="Gene3D" id="3.80.10.10">
    <property type="entry name" value="Ribonuclease Inhibitor"/>
    <property type="match status" value="1"/>
</dbReference>
<dbReference type="InterPro" id="IPR032675">
    <property type="entry name" value="LRR_dom_sf"/>
</dbReference>